<proteinExistence type="predicted"/>
<evidence type="ECO:0000256" key="1">
    <source>
        <dbReference type="SAM" id="MobiDB-lite"/>
    </source>
</evidence>
<name>A0A9P5SFK2_9FUNG</name>
<feature type="region of interest" description="Disordered" evidence="1">
    <location>
        <begin position="120"/>
        <end position="187"/>
    </location>
</feature>
<evidence type="ECO:0000313" key="2">
    <source>
        <dbReference type="EMBL" id="KAF9328223.1"/>
    </source>
</evidence>
<feature type="compositionally biased region" description="Acidic residues" evidence="1">
    <location>
        <begin position="150"/>
        <end position="162"/>
    </location>
</feature>
<reference evidence="2" key="1">
    <citation type="journal article" date="2020" name="Fungal Divers.">
        <title>Resolving the Mortierellaceae phylogeny through synthesis of multi-gene phylogenetics and phylogenomics.</title>
        <authorList>
            <person name="Vandepol N."/>
            <person name="Liber J."/>
            <person name="Desiro A."/>
            <person name="Na H."/>
            <person name="Kennedy M."/>
            <person name="Barry K."/>
            <person name="Grigoriev I.V."/>
            <person name="Miller A.N."/>
            <person name="O'Donnell K."/>
            <person name="Stajich J.E."/>
            <person name="Bonito G."/>
        </authorList>
    </citation>
    <scope>NUCLEOTIDE SEQUENCE</scope>
    <source>
        <strain evidence="2">NVP1</strain>
    </source>
</reference>
<feature type="region of interest" description="Disordered" evidence="1">
    <location>
        <begin position="317"/>
        <end position="337"/>
    </location>
</feature>
<organism evidence="2 3">
    <name type="scientific">Podila minutissima</name>
    <dbReference type="NCBI Taxonomy" id="64525"/>
    <lineage>
        <taxon>Eukaryota</taxon>
        <taxon>Fungi</taxon>
        <taxon>Fungi incertae sedis</taxon>
        <taxon>Mucoromycota</taxon>
        <taxon>Mortierellomycotina</taxon>
        <taxon>Mortierellomycetes</taxon>
        <taxon>Mortierellales</taxon>
        <taxon>Mortierellaceae</taxon>
        <taxon>Podila</taxon>
    </lineage>
</organism>
<dbReference type="AlphaFoldDB" id="A0A9P5SFK2"/>
<dbReference type="EMBL" id="JAAAUY010000585">
    <property type="protein sequence ID" value="KAF9328223.1"/>
    <property type="molecule type" value="Genomic_DNA"/>
</dbReference>
<sequence length="508" mass="57284">MKSFKTYLAEDDHNHPDFEKQYACFAAYLGRQRQRGDKLAQEYIIDLKLLRREYDEHLLQRTVGISRNSASNIVNHSVKQYTSDTIQKIRDSTVSSTVTATLPDLGRRLQYSEGLSISPFSAVRTPPIDRGSGSSSPTLSPPRRPLFDVNTDDNEQEEDEVVEGGAASNVFDNHEKASTGNEPEKDELFDGRSPGNVFDGPVAAAGAVDMSWIQRRPAFTFSLPLTKDWGPRVTESYNEIKKKTFLNYKQVDEIALLSGVLHFDDKHVGFEAAEMSAITNEVLRRFYTKDLQEKDLKRSVEAARLWSTLNTASAASESRKAALDQDGQARQPDVVGRTKEDHEAYYGELKGMRPSTQSKNADSLRIAIFTKDSLDDLHRFLEDDLPLLSFRSVGPDVAFFIGAKIANTVIHARISDLTMPTCLSELRLLDQMFFFRMFQVRSLVLITSKSLKQRRRKPLEDHNSFPTLVTPLRNVALGIQSKVKVVKRKGKEAVEMTEAKRKKETVEA</sequence>
<protein>
    <submittedName>
        <fullName evidence="2">Uncharacterized protein</fullName>
    </submittedName>
</protein>
<feature type="compositionally biased region" description="Basic and acidic residues" evidence="1">
    <location>
        <begin position="172"/>
        <end position="187"/>
    </location>
</feature>
<keyword evidence="3" id="KW-1185">Reference proteome</keyword>
<dbReference type="Proteomes" id="UP000696485">
    <property type="component" value="Unassembled WGS sequence"/>
</dbReference>
<accession>A0A9P5SFK2</accession>
<comment type="caution">
    <text evidence="2">The sequence shown here is derived from an EMBL/GenBank/DDBJ whole genome shotgun (WGS) entry which is preliminary data.</text>
</comment>
<evidence type="ECO:0000313" key="3">
    <source>
        <dbReference type="Proteomes" id="UP000696485"/>
    </source>
</evidence>
<gene>
    <name evidence="2" type="ORF">BG006_008549</name>
</gene>